<dbReference type="GO" id="GO:0009425">
    <property type="term" value="C:bacterial-type flagellum basal body"/>
    <property type="evidence" value="ECO:0007669"/>
    <property type="project" value="UniProtKB-SubCell"/>
</dbReference>
<keyword evidence="6" id="KW-1185">Reference proteome</keyword>
<dbReference type="InterPro" id="IPR001624">
    <property type="entry name" value="FliE"/>
</dbReference>
<comment type="subcellular location">
    <subcellularLocation>
        <location evidence="1 4">Bacterial flagellum basal body</location>
    </subcellularLocation>
</comment>
<dbReference type="Pfam" id="PF02049">
    <property type="entry name" value="FliE"/>
    <property type="match status" value="1"/>
</dbReference>
<dbReference type="GO" id="GO:0003774">
    <property type="term" value="F:cytoskeletal motor activity"/>
    <property type="evidence" value="ECO:0007669"/>
    <property type="project" value="InterPro"/>
</dbReference>
<evidence type="ECO:0000256" key="3">
    <source>
        <dbReference type="ARBA" id="ARBA00023143"/>
    </source>
</evidence>
<evidence type="ECO:0000256" key="1">
    <source>
        <dbReference type="ARBA" id="ARBA00004117"/>
    </source>
</evidence>
<keyword evidence="5" id="KW-0969">Cilium</keyword>
<comment type="caution">
    <text evidence="5">The sequence shown here is derived from an EMBL/GenBank/DDBJ whole genome shotgun (WGS) entry which is preliminary data.</text>
</comment>
<dbReference type="PANTHER" id="PTHR34653">
    <property type="match status" value="1"/>
</dbReference>
<evidence type="ECO:0000313" key="6">
    <source>
        <dbReference type="Proteomes" id="UP000281647"/>
    </source>
</evidence>
<reference evidence="5 6" key="1">
    <citation type="submission" date="2018-11" db="EMBL/GenBank/DDBJ databases">
        <title>Pseudaminobacter arsenicus sp. nov., an arsenic-resistant bacterium isolated from arsenic-rich aquifers.</title>
        <authorList>
            <person name="Mu Y."/>
        </authorList>
    </citation>
    <scope>NUCLEOTIDE SEQUENCE [LARGE SCALE GENOMIC DNA]</scope>
    <source>
        <strain evidence="5 6">CB3</strain>
    </source>
</reference>
<sequence length="109" mass="11157">MISGIGALNLQQPVGTGTENAVGVSPGVLTPPVDVDAGNSFAAMVSEAASRTVGTLREAEQVSVQALQGDADMRQVADAVMSAEQALQAAVAIRDKVVTAYLEISRMTI</sequence>
<keyword evidence="5" id="KW-0282">Flagellum</keyword>
<dbReference type="OrthoDB" id="9812413at2"/>
<dbReference type="Proteomes" id="UP000281647">
    <property type="component" value="Unassembled WGS sequence"/>
</dbReference>
<dbReference type="PANTHER" id="PTHR34653:SF1">
    <property type="entry name" value="FLAGELLAR HOOK-BASAL BODY COMPLEX PROTEIN FLIE"/>
    <property type="match status" value="1"/>
</dbReference>
<organism evidence="5 6">
    <name type="scientific">Borborobacter arsenicus</name>
    <dbReference type="NCBI Taxonomy" id="1851146"/>
    <lineage>
        <taxon>Bacteria</taxon>
        <taxon>Pseudomonadati</taxon>
        <taxon>Pseudomonadota</taxon>
        <taxon>Alphaproteobacteria</taxon>
        <taxon>Hyphomicrobiales</taxon>
        <taxon>Phyllobacteriaceae</taxon>
        <taxon>Borborobacter</taxon>
    </lineage>
</organism>
<keyword evidence="5" id="KW-0966">Cell projection</keyword>
<gene>
    <name evidence="4 5" type="primary">fliE</name>
    <name evidence="5" type="ORF">EET67_12925</name>
</gene>
<dbReference type="HAMAP" id="MF_00724">
    <property type="entry name" value="FliE"/>
    <property type="match status" value="1"/>
</dbReference>
<evidence type="ECO:0000313" key="5">
    <source>
        <dbReference type="EMBL" id="RUM97548.1"/>
    </source>
</evidence>
<protein>
    <recommendedName>
        <fullName evidence="4">Flagellar hook-basal body complex protein FliE</fullName>
    </recommendedName>
</protein>
<dbReference type="GO" id="GO:0005198">
    <property type="term" value="F:structural molecule activity"/>
    <property type="evidence" value="ECO:0007669"/>
    <property type="project" value="InterPro"/>
</dbReference>
<keyword evidence="3 4" id="KW-0975">Bacterial flagellum</keyword>
<name>A0A432V5X7_9HYPH</name>
<dbReference type="EMBL" id="RKST01000011">
    <property type="protein sequence ID" value="RUM97548.1"/>
    <property type="molecule type" value="Genomic_DNA"/>
</dbReference>
<dbReference type="GO" id="GO:0071973">
    <property type="term" value="P:bacterial-type flagellum-dependent cell motility"/>
    <property type="evidence" value="ECO:0007669"/>
    <property type="project" value="InterPro"/>
</dbReference>
<dbReference type="RefSeq" id="WP_128627140.1">
    <property type="nucleotide sequence ID" value="NZ_RKST01000011.1"/>
</dbReference>
<dbReference type="AlphaFoldDB" id="A0A432V5X7"/>
<proteinExistence type="inferred from homology"/>
<evidence type="ECO:0000256" key="4">
    <source>
        <dbReference type="HAMAP-Rule" id="MF_00724"/>
    </source>
</evidence>
<evidence type="ECO:0000256" key="2">
    <source>
        <dbReference type="ARBA" id="ARBA00009272"/>
    </source>
</evidence>
<accession>A0A432V5X7</accession>
<comment type="similarity">
    <text evidence="2 4">Belongs to the FliE family.</text>
</comment>